<gene>
    <name evidence="1" type="ORF">GCM10012282_35920</name>
</gene>
<proteinExistence type="predicted"/>
<dbReference type="Proteomes" id="UP000625682">
    <property type="component" value="Unassembled WGS sequence"/>
</dbReference>
<evidence type="ECO:0000313" key="2">
    <source>
        <dbReference type="Proteomes" id="UP000625682"/>
    </source>
</evidence>
<sequence length="142" mass="15341">MEKRVETDKCAGTAPEAGAVLYDEEAERVGEYRAKVGPYLLLRPLGGGREWEAAPADVRPATPAEQLSAKVRAVNDQAVRNRAEPVNGPSREVCRPPVPVPGCAECADLGDRRALARAGFDWSGETDANVLLRSHQRRDHGA</sequence>
<keyword evidence="2" id="KW-1185">Reference proteome</keyword>
<dbReference type="AlphaFoldDB" id="A0A917KYH4"/>
<evidence type="ECO:0000313" key="1">
    <source>
        <dbReference type="EMBL" id="GGJ35987.1"/>
    </source>
</evidence>
<reference evidence="1" key="1">
    <citation type="journal article" date="2014" name="Int. J. Syst. Evol. Microbiol.">
        <title>Complete genome sequence of Corynebacterium casei LMG S-19264T (=DSM 44701T), isolated from a smear-ripened cheese.</title>
        <authorList>
            <consortium name="US DOE Joint Genome Institute (JGI-PGF)"/>
            <person name="Walter F."/>
            <person name="Albersmeier A."/>
            <person name="Kalinowski J."/>
            <person name="Ruckert C."/>
        </authorList>
    </citation>
    <scope>NUCLEOTIDE SEQUENCE</scope>
    <source>
        <strain evidence="1">CGMCC 4.7272</strain>
    </source>
</reference>
<organism evidence="1 2">
    <name type="scientific">Streptomyces lacrimifluminis</name>
    <dbReference type="NCBI Taxonomy" id="1500077"/>
    <lineage>
        <taxon>Bacteria</taxon>
        <taxon>Bacillati</taxon>
        <taxon>Actinomycetota</taxon>
        <taxon>Actinomycetes</taxon>
        <taxon>Kitasatosporales</taxon>
        <taxon>Streptomycetaceae</taxon>
        <taxon>Streptomyces</taxon>
    </lineage>
</organism>
<name>A0A917KYH4_9ACTN</name>
<comment type="caution">
    <text evidence="1">The sequence shown here is derived from an EMBL/GenBank/DDBJ whole genome shotgun (WGS) entry which is preliminary data.</text>
</comment>
<accession>A0A917KYH4</accession>
<dbReference type="EMBL" id="BMMU01000010">
    <property type="protein sequence ID" value="GGJ35987.1"/>
    <property type="molecule type" value="Genomic_DNA"/>
</dbReference>
<protein>
    <submittedName>
        <fullName evidence="1">Uncharacterized protein</fullName>
    </submittedName>
</protein>
<reference evidence="1" key="2">
    <citation type="submission" date="2020-09" db="EMBL/GenBank/DDBJ databases">
        <authorList>
            <person name="Sun Q."/>
            <person name="Zhou Y."/>
        </authorList>
    </citation>
    <scope>NUCLEOTIDE SEQUENCE</scope>
    <source>
        <strain evidence="1">CGMCC 4.7272</strain>
    </source>
</reference>